<proteinExistence type="predicted"/>
<evidence type="ECO:0000313" key="3">
    <source>
        <dbReference type="Proteomes" id="UP000004080"/>
    </source>
</evidence>
<dbReference type="InterPro" id="IPR018310">
    <property type="entry name" value="Put_endonuclease_Z1-dom"/>
</dbReference>
<dbReference type="Pfam" id="PF10593">
    <property type="entry name" value="Z1"/>
    <property type="match status" value="1"/>
</dbReference>
<feature type="domain" description="Helicase ATP-binding" evidence="1">
    <location>
        <begin position="52"/>
        <end position="240"/>
    </location>
</feature>
<keyword evidence="3" id="KW-1185">Reference proteome</keyword>
<dbReference type="PATRIC" id="fig|1196324.3.peg.2884"/>
<dbReference type="Proteomes" id="UP000004080">
    <property type="component" value="Unassembled WGS sequence"/>
</dbReference>
<dbReference type="SUPFAM" id="SSF52540">
    <property type="entry name" value="P-loop containing nucleoside triphosphate hydrolases"/>
    <property type="match status" value="1"/>
</dbReference>
<protein>
    <recommendedName>
        <fullName evidence="1">Helicase ATP-binding domain-containing protein</fullName>
    </recommendedName>
</protein>
<dbReference type="EMBL" id="AKKV01000030">
    <property type="protein sequence ID" value="EIT84831.1"/>
    <property type="molecule type" value="Genomic_DNA"/>
</dbReference>
<sequence>MVKKCKMKRCENVKQSVILRTDGELYSALNQKNNYSSETKQCIEQTVEKLMSETTDCNRPGMLLGKIQSGKTRTFIGIAGLAFDNGYEVAIVLTKGTRALAKQTYERLSDEFADQQELDALQVFDIMTLPSNLTNYELNQKLMIVVKKEKNNMNRLHEALFKRYPQLQQKRTLLIDDEADFASFGFTKTKSEILEINVIAGQIDTIRKQLTQASFLQVTATPYSLYLQPATLQKGNVRFQPIKPAFTSLVPVPDSYIGSEYYFKKSRERRSIAAYLYEPIAEEELVVLKKQDRRRFKLEEALHSRRIRSLRSAFLHFIVGGVIRRLQCRDEGKRQEKYSFIIHTEMAKKAHEWQEEIALEIKQQLTEAAETDALYLTKLVEEAYCNIVASLSLTERPVPSFERVKFEAIYALAQDHVMITKVNSERDVNELLDRSGQLKLRVPLNIFIGGQILDRGITVSNLIGFYYGRNPRTFQQDTVLQHSRMFGYRPLEDVAVTRFYTTEAIYAVMEKIHEFDTALRRALHKGHGKNGVVFIQRDQSEQLIPCSPNKIVLSNITTLKPYKRMLPVGFQTRYKTYMTQPMRMLDQAIKKVEQGDTPVLIDYRMARQIVDHIAETFDGEAGNPWDVTAFLSCLEYLAQHVPKRDKGKVWLIIRRGRNMGRMRQQTGRFEDAPDTPSSKNSELRIAREIGDQHPVLILTEQQGSEDKGWRGSRFWWPILVAQRATPPIVFTSATMNDE</sequence>
<name>I8IZA9_9BACL</name>
<accession>I8IZA9</accession>
<evidence type="ECO:0000259" key="1">
    <source>
        <dbReference type="PROSITE" id="PS51192"/>
    </source>
</evidence>
<comment type="caution">
    <text evidence="2">The sequence shown here is derived from an EMBL/GenBank/DDBJ whole genome shotgun (WGS) entry which is preliminary data.</text>
</comment>
<dbReference type="PROSITE" id="PS51192">
    <property type="entry name" value="HELICASE_ATP_BIND_1"/>
    <property type="match status" value="1"/>
</dbReference>
<dbReference type="InterPro" id="IPR014001">
    <property type="entry name" value="Helicase_ATP-bd"/>
</dbReference>
<dbReference type="STRING" id="1196324.A374_14105"/>
<dbReference type="Gene3D" id="3.40.50.300">
    <property type="entry name" value="P-loop containing nucleotide triphosphate hydrolases"/>
    <property type="match status" value="1"/>
</dbReference>
<reference evidence="2 3" key="1">
    <citation type="journal article" date="2012" name="J. Bacteriol.">
        <title>Genome of Bacillus macauensis ZFHKF-1, a Long-Chain-Forming Bacterium.</title>
        <authorList>
            <person name="Cai L."/>
            <person name="Zhang T."/>
        </authorList>
    </citation>
    <scope>NUCLEOTIDE SEQUENCE [LARGE SCALE GENOMIC DNA]</scope>
    <source>
        <strain evidence="2 3">ZFHKF-1</strain>
    </source>
</reference>
<gene>
    <name evidence="2" type="ORF">A374_14105</name>
</gene>
<dbReference type="eggNOG" id="COG1100">
    <property type="taxonomic scope" value="Bacteria"/>
</dbReference>
<dbReference type="InterPro" id="IPR027417">
    <property type="entry name" value="P-loop_NTPase"/>
</dbReference>
<evidence type="ECO:0000313" key="2">
    <source>
        <dbReference type="EMBL" id="EIT84831.1"/>
    </source>
</evidence>
<organism evidence="2 3">
    <name type="scientific">Fictibacillus macauensis ZFHKF-1</name>
    <dbReference type="NCBI Taxonomy" id="1196324"/>
    <lineage>
        <taxon>Bacteria</taxon>
        <taxon>Bacillati</taxon>
        <taxon>Bacillota</taxon>
        <taxon>Bacilli</taxon>
        <taxon>Bacillales</taxon>
        <taxon>Fictibacillaceae</taxon>
        <taxon>Fictibacillus</taxon>
    </lineage>
</organism>
<dbReference type="AlphaFoldDB" id="I8IZA9"/>